<keyword evidence="3" id="KW-1133">Transmembrane helix</keyword>
<dbReference type="PROSITE" id="PS50203">
    <property type="entry name" value="CALPAIN_CAT"/>
    <property type="match status" value="1"/>
</dbReference>
<evidence type="ECO:0000259" key="4">
    <source>
        <dbReference type="PROSITE" id="PS50203"/>
    </source>
</evidence>
<name>A0A0P7TJ61_SCLFO</name>
<gene>
    <name evidence="5" type="ORF">Z043_124750</name>
</gene>
<dbReference type="SUPFAM" id="SSF54001">
    <property type="entry name" value="Cysteine proteinases"/>
    <property type="match status" value="1"/>
</dbReference>
<dbReference type="InterPro" id="IPR001300">
    <property type="entry name" value="Peptidase_C2_calpain_cat"/>
</dbReference>
<dbReference type="EMBL" id="JARO02016226">
    <property type="protein sequence ID" value="KPP57517.1"/>
    <property type="molecule type" value="Genomic_DNA"/>
</dbReference>
<comment type="similarity">
    <text evidence="1">Belongs to the peptidase C2 family.</text>
</comment>
<accession>A0A0P7TJ61</accession>
<comment type="caution">
    <text evidence="5">The sequence shown here is derived from an EMBL/GenBank/DDBJ whole genome shotgun (WGS) entry which is preliminary data.</text>
</comment>
<dbReference type="InterPro" id="IPR022684">
    <property type="entry name" value="Calpain_cysteine_protease"/>
</dbReference>
<dbReference type="GO" id="GO:0005737">
    <property type="term" value="C:cytoplasm"/>
    <property type="evidence" value="ECO:0007669"/>
    <property type="project" value="TreeGrafter"/>
</dbReference>
<dbReference type="PANTHER" id="PTHR10183">
    <property type="entry name" value="CALPAIN"/>
    <property type="match status" value="1"/>
</dbReference>
<feature type="transmembrane region" description="Helical" evidence="3">
    <location>
        <begin position="88"/>
        <end position="105"/>
    </location>
</feature>
<dbReference type="AlphaFoldDB" id="A0A0P7TJ61"/>
<keyword evidence="3" id="KW-0812">Transmembrane</keyword>
<dbReference type="InterPro" id="IPR038765">
    <property type="entry name" value="Papain-like_cys_pep_sf"/>
</dbReference>
<organism evidence="5 6">
    <name type="scientific">Scleropages formosus</name>
    <name type="common">Asian bonytongue</name>
    <name type="synonym">Osteoglossum formosum</name>
    <dbReference type="NCBI Taxonomy" id="113540"/>
    <lineage>
        <taxon>Eukaryota</taxon>
        <taxon>Metazoa</taxon>
        <taxon>Chordata</taxon>
        <taxon>Craniata</taxon>
        <taxon>Vertebrata</taxon>
        <taxon>Euteleostomi</taxon>
        <taxon>Actinopterygii</taxon>
        <taxon>Neopterygii</taxon>
        <taxon>Teleostei</taxon>
        <taxon>Osteoglossocephala</taxon>
        <taxon>Osteoglossomorpha</taxon>
        <taxon>Osteoglossiformes</taxon>
        <taxon>Osteoglossidae</taxon>
        <taxon>Scleropages</taxon>
    </lineage>
</organism>
<dbReference type="PANTHER" id="PTHR10183:SF322">
    <property type="entry name" value="CALPAIN-11"/>
    <property type="match status" value="1"/>
</dbReference>
<evidence type="ECO:0000256" key="3">
    <source>
        <dbReference type="SAM" id="Phobius"/>
    </source>
</evidence>
<sequence length="106" mass="11938">MYAFGGIAARIQTQRLQAEGMGSNEQAVRLFNQDYEALKQQCLESGRLFEDPCFPAEPPSLGFKELAPHSSKTRGVEWMRPTVRLRSAFGVCVSNLLLLFLMRISQ</sequence>
<reference evidence="5 6" key="1">
    <citation type="submission" date="2015-08" db="EMBL/GenBank/DDBJ databases">
        <title>The genome of the Asian arowana (Scleropages formosus).</title>
        <authorList>
            <person name="Tan M.H."/>
            <person name="Gan H.M."/>
            <person name="Croft L.J."/>
            <person name="Austin C.M."/>
        </authorList>
    </citation>
    <scope>NUCLEOTIDE SEQUENCE [LARGE SCALE GENOMIC DNA]</scope>
    <source>
        <strain evidence="5">Aro1</strain>
    </source>
</reference>
<dbReference type="GO" id="GO:0004198">
    <property type="term" value="F:calcium-dependent cysteine-type endopeptidase activity"/>
    <property type="evidence" value="ECO:0007669"/>
    <property type="project" value="InterPro"/>
</dbReference>
<evidence type="ECO:0000256" key="2">
    <source>
        <dbReference type="PROSITE-ProRule" id="PRU00239"/>
    </source>
</evidence>
<feature type="domain" description="Calpain catalytic" evidence="4">
    <location>
        <begin position="48"/>
        <end position="81"/>
    </location>
</feature>
<dbReference type="Proteomes" id="UP000034805">
    <property type="component" value="Unassembled WGS sequence"/>
</dbReference>
<evidence type="ECO:0000256" key="1">
    <source>
        <dbReference type="ARBA" id="ARBA00007623"/>
    </source>
</evidence>
<protein>
    <recommendedName>
        <fullName evidence="4">Calpain catalytic domain-containing protein</fullName>
    </recommendedName>
</protein>
<proteinExistence type="inferred from homology"/>
<comment type="caution">
    <text evidence="2">Lacks conserved residue(s) required for the propagation of feature annotation.</text>
</comment>
<evidence type="ECO:0000313" key="5">
    <source>
        <dbReference type="EMBL" id="KPP57517.1"/>
    </source>
</evidence>
<keyword evidence="3" id="KW-0472">Membrane</keyword>
<dbReference type="GO" id="GO:0006508">
    <property type="term" value="P:proteolysis"/>
    <property type="evidence" value="ECO:0007669"/>
    <property type="project" value="InterPro"/>
</dbReference>
<evidence type="ECO:0000313" key="6">
    <source>
        <dbReference type="Proteomes" id="UP000034805"/>
    </source>
</evidence>